<sequence>MNESLHLDPDQLEAGLPKVEAAPLDGGLLEMIVRRPATDEREVLTEATLSPAVGLEGDNWSLGKANPECQLTLMNARAAQLVARSRERWPLAGDQLYVDLNIGDVNLPPGTRLAIGAEAVVEVTAEPHTGCSKFVARFGLPAMEFVNSPEGRALNLRGINAKVITGGVVRVGDVVTKISAT</sequence>
<proteinExistence type="predicted"/>
<evidence type="ECO:0000313" key="2">
    <source>
        <dbReference type="EMBL" id="WRQ87335.1"/>
    </source>
</evidence>
<keyword evidence="3" id="KW-1185">Reference proteome</keyword>
<dbReference type="EMBL" id="CP139781">
    <property type="protein sequence ID" value="WRQ87335.1"/>
    <property type="molecule type" value="Genomic_DNA"/>
</dbReference>
<gene>
    <name evidence="2" type="ORF">K1X11_021180</name>
</gene>
<reference evidence="2 3" key="1">
    <citation type="submission" date="2023-12" db="EMBL/GenBank/DDBJ databases">
        <title>Description of an unclassified Opitutus bacterium of Verrucomicrobiota.</title>
        <authorList>
            <person name="Zhang D.-F."/>
        </authorList>
    </citation>
    <scope>NUCLEOTIDE SEQUENCE [LARGE SCALE GENOMIC DNA]</scope>
    <source>
        <strain evidence="2 3">WL0086</strain>
    </source>
</reference>
<evidence type="ECO:0000259" key="1">
    <source>
        <dbReference type="PROSITE" id="PS51340"/>
    </source>
</evidence>
<dbReference type="Gene3D" id="2.40.33.20">
    <property type="entry name" value="PK beta-barrel domain-like"/>
    <property type="match status" value="1"/>
</dbReference>
<protein>
    <recommendedName>
        <fullName evidence="1">MOSC domain-containing protein</fullName>
    </recommendedName>
</protein>
<dbReference type="Pfam" id="PF03473">
    <property type="entry name" value="MOSC"/>
    <property type="match status" value="1"/>
</dbReference>
<feature type="domain" description="MOSC" evidence="1">
    <location>
        <begin position="42"/>
        <end position="178"/>
    </location>
</feature>
<dbReference type="PROSITE" id="PS51340">
    <property type="entry name" value="MOSC"/>
    <property type="match status" value="1"/>
</dbReference>
<dbReference type="InterPro" id="IPR005302">
    <property type="entry name" value="MoCF_Sase_C"/>
</dbReference>
<evidence type="ECO:0000313" key="3">
    <source>
        <dbReference type="Proteomes" id="UP000738431"/>
    </source>
</evidence>
<dbReference type="InterPro" id="IPR011037">
    <property type="entry name" value="Pyrv_Knase-like_insert_dom_sf"/>
</dbReference>
<dbReference type="PANTHER" id="PTHR30212:SF2">
    <property type="entry name" value="PROTEIN YIIM"/>
    <property type="match status" value="1"/>
</dbReference>
<dbReference type="InterPro" id="IPR052353">
    <property type="entry name" value="Benzoxazolinone_Detox_Enz"/>
</dbReference>
<name>A0ABZ1C7H3_9BACT</name>
<dbReference type="SUPFAM" id="SSF50800">
    <property type="entry name" value="PK beta-barrel domain-like"/>
    <property type="match status" value="1"/>
</dbReference>
<organism evidence="2 3">
    <name type="scientific">Actomonas aquatica</name>
    <dbReference type="NCBI Taxonomy" id="2866162"/>
    <lineage>
        <taxon>Bacteria</taxon>
        <taxon>Pseudomonadati</taxon>
        <taxon>Verrucomicrobiota</taxon>
        <taxon>Opitutia</taxon>
        <taxon>Opitutales</taxon>
        <taxon>Opitutaceae</taxon>
        <taxon>Actomonas</taxon>
    </lineage>
</organism>
<dbReference type="RefSeq" id="WP_221029252.1">
    <property type="nucleotide sequence ID" value="NZ_CP139781.1"/>
</dbReference>
<accession>A0ABZ1C7H3</accession>
<dbReference type="Proteomes" id="UP000738431">
    <property type="component" value="Chromosome"/>
</dbReference>
<dbReference type="PANTHER" id="PTHR30212">
    <property type="entry name" value="PROTEIN YIIM"/>
    <property type="match status" value="1"/>
</dbReference>